<dbReference type="Pfam" id="PF00646">
    <property type="entry name" value="F-box"/>
    <property type="match status" value="1"/>
</dbReference>
<dbReference type="Proteomes" id="UP000224567">
    <property type="component" value="Unassembled WGS sequence"/>
</dbReference>
<organism evidence="2 3">
    <name type="scientific">Capsicum baccatum</name>
    <name type="common">Peruvian pepper</name>
    <dbReference type="NCBI Taxonomy" id="33114"/>
    <lineage>
        <taxon>Eukaryota</taxon>
        <taxon>Viridiplantae</taxon>
        <taxon>Streptophyta</taxon>
        <taxon>Embryophyta</taxon>
        <taxon>Tracheophyta</taxon>
        <taxon>Spermatophyta</taxon>
        <taxon>Magnoliopsida</taxon>
        <taxon>eudicotyledons</taxon>
        <taxon>Gunneridae</taxon>
        <taxon>Pentapetalae</taxon>
        <taxon>asterids</taxon>
        <taxon>lamiids</taxon>
        <taxon>Solanales</taxon>
        <taxon>Solanaceae</taxon>
        <taxon>Solanoideae</taxon>
        <taxon>Capsiceae</taxon>
        <taxon>Capsicum</taxon>
    </lineage>
</organism>
<dbReference type="InterPro" id="IPR017451">
    <property type="entry name" value="F-box-assoc_interact_dom"/>
</dbReference>
<dbReference type="Gene3D" id="1.20.1280.50">
    <property type="match status" value="1"/>
</dbReference>
<dbReference type="PANTHER" id="PTHR31111:SF19">
    <property type="entry name" value="F-BOX DOMAIN-CONTAINING PROTEIN"/>
    <property type="match status" value="1"/>
</dbReference>
<reference evidence="3" key="2">
    <citation type="journal article" date="2017" name="J. Anim. Genet.">
        <title>Multiple reference genome sequences of hot pepper reveal the massive evolution of plant disease resistance genes by retroduplication.</title>
        <authorList>
            <person name="Kim S."/>
            <person name="Park J."/>
            <person name="Yeom S.-I."/>
            <person name="Kim Y.-M."/>
            <person name="Seo E."/>
            <person name="Kim K.-T."/>
            <person name="Kim M.-S."/>
            <person name="Lee J.M."/>
            <person name="Cheong K."/>
            <person name="Shin H.-S."/>
            <person name="Kim S.-B."/>
            <person name="Han K."/>
            <person name="Lee J."/>
            <person name="Park M."/>
            <person name="Lee H.-A."/>
            <person name="Lee H.-Y."/>
            <person name="Lee Y."/>
            <person name="Oh S."/>
            <person name="Lee J.H."/>
            <person name="Choi E."/>
            <person name="Choi E."/>
            <person name="Lee S.E."/>
            <person name="Jeon J."/>
            <person name="Kim H."/>
            <person name="Choi G."/>
            <person name="Song H."/>
            <person name="Lee J."/>
            <person name="Lee S.-C."/>
            <person name="Kwon J.-K."/>
            <person name="Lee H.-Y."/>
            <person name="Koo N."/>
            <person name="Hong Y."/>
            <person name="Kim R.W."/>
            <person name="Kang W.-H."/>
            <person name="Huh J.H."/>
            <person name="Kang B.-C."/>
            <person name="Yang T.-J."/>
            <person name="Lee Y.-H."/>
            <person name="Bennetzen J.L."/>
            <person name="Choi D."/>
        </authorList>
    </citation>
    <scope>NUCLEOTIDE SEQUENCE [LARGE SCALE GENOMIC DNA]</scope>
    <source>
        <strain evidence="3">cv. PBC81</strain>
    </source>
</reference>
<dbReference type="AlphaFoldDB" id="A0A2G2V4P1"/>
<proteinExistence type="predicted"/>
<dbReference type="SMART" id="SM00256">
    <property type="entry name" value="FBOX"/>
    <property type="match status" value="1"/>
</dbReference>
<dbReference type="InterPro" id="IPR001810">
    <property type="entry name" value="F-box_dom"/>
</dbReference>
<dbReference type="InterPro" id="IPR036047">
    <property type="entry name" value="F-box-like_dom_sf"/>
</dbReference>
<dbReference type="Pfam" id="PF08268">
    <property type="entry name" value="FBA_3"/>
    <property type="match status" value="1"/>
</dbReference>
<name>A0A2G2V4P1_CAPBA</name>
<reference evidence="2 3" key="1">
    <citation type="journal article" date="2017" name="Genome Biol.">
        <title>New reference genome sequences of hot pepper reveal the massive evolution of plant disease-resistance genes by retroduplication.</title>
        <authorList>
            <person name="Kim S."/>
            <person name="Park J."/>
            <person name="Yeom S.I."/>
            <person name="Kim Y.M."/>
            <person name="Seo E."/>
            <person name="Kim K.T."/>
            <person name="Kim M.S."/>
            <person name="Lee J.M."/>
            <person name="Cheong K."/>
            <person name="Shin H.S."/>
            <person name="Kim S.B."/>
            <person name="Han K."/>
            <person name="Lee J."/>
            <person name="Park M."/>
            <person name="Lee H.A."/>
            <person name="Lee H.Y."/>
            <person name="Lee Y."/>
            <person name="Oh S."/>
            <person name="Lee J.H."/>
            <person name="Choi E."/>
            <person name="Choi E."/>
            <person name="Lee S.E."/>
            <person name="Jeon J."/>
            <person name="Kim H."/>
            <person name="Choi G."/>
            <person name="Song H."/>
            <person name="Lee J."/>
            <person name="Lee S.C."/>
            <person name="Kwon J.K."/>
            <person name="Lee H.Y."/>
            <person name="Koo N."/>
            <person name="Hong Y."/>
            <person name="Kim R.W."/>
            <person name="Kang W.H."/>
            <person name="Huh J.H."/>
            <person name="Kang B.C."/>
            <person name="Yang T.J."/>
            <person name="Lee Y.H."/>
            <person name="Bennetzen J.L."/>
            <person name="Choi D."/>
        </authorList>
    </citation>
    <scope>NUCLEOTIDE SEQUENCE [LARGE SCALE GENOMIC DNA]</scope>
    <source>
        <strain evidence="3">cv. PBC81</strain>
    </source>
</reference>
<dbReference type="OrthoDB" id="1246377at2759"/>
<evidence type="ECO:0000313" key="3">
    <source>
        <dbReference type="Proteomes" id="UP000224567"/>
    </source>
</evidence>
<evidence type="ECO:0000259" key="1">
    <source>
        <dbReference type="SMART" id="SM00256"/>
    </source>
</evidence>
<accession>A0A2G2V4P1</accession>
<sequence>MAGTASEVAITITKKRKRPPLATDSIQGSCQRRMQETRGFGYDILFEILVLLPVKSLLRFRSVSRTWNSLIRDYPDFVKLHNALSQSRPLATRLLFELALRSRYQRDDVESTYNSPTQLEGFPLQLVYEDSQIHLYNVTTRERKTLPFTLKSPKGWCPVLYLGFDRNTGKYKLLYHKKKLHYKTKILTLGTNSWRVIDEKCPNNDHSEDCIYLNGVLYWNDGIPKTITYLNFIEKFGTLLLPHWTYSYKLNKMQTALLGKLVIHWYHIDYNGDVVCVEVNKVFMKFNTHLEEKKVVLLSDKKIRSGPQVVNKDQLVVDHQANFVQQNPQQQLDVVTRDVLQSDRIVALAIGTHTNGVQIGKELILARPDDLGDGQRDRVSMVVASPGERVGEEQASLVDASVTNQALVAFSWIQL</sequence>
<dbReference type="NCBIfam" id="TIGR01640">
    <property type="entry name" value="F_box_assoc_1"/>
    <property type="match status" value="1"/>
</dbReference>
<dbReference type="CDD" id="cd22157">
    <property type="entry name" value="F-box_AtFBW1-like"/>
    <property type="match status" value="1"/>
</dbReference>
<feature type="domain" description="F-box" evidence="1">
    <location>
        <begin position="40"/>
        <end position="79"/>
    </location>
</feature>
<dbReference type="SUPFAM" id="SSF81383">
    <property type="entry name" value="F-box domain"/>
    <property type="match status" value="1"/>
</dbReference>
<comment type="caution">
    <text evidence="2">The sequence shown here is derived from an EMBL/GenBank/DDBJ whole genome shotgun (WGS) entry which is preliminary data.</text>
</comment>
<evidence type="ECO:0000313" key="2">
    <source>
        <dbReference type="EMBL" id="PHT27956.1"/>
    </source>
</evidence>
<dbReference type="PANTHER" id="PTHR31111">
    <property type="entry name" value="BNAA05G37150D PROTEIN-RELATED"/>
    <property type="match status" value="1"/>
</dbReference>
<protein>
    <recommendedName>
        <fullName evidence="1">F-box domain-containing protein</fullName>
    </recommendedName>
</protein>
<keyword evidence="3" id="KW-1185">Reference proteome</keyword>
<dbReference type="InterPro" id="IPR013187">
    <property type="entry name" value="F-box-assoc_dom_typ3"/>
</dbReference>
<gene>
    <name evidence="2" type="ORF">CQW23_32446</name>
</gene>
<dbReference type="EMBL" id="MLFT02000285">
    <property type="protein sequence ID" value="PHT27956.1"/>
    <property type="molecule type" value="Genomic_DNA"/>
</dbReference>